<evidence type="ECO:0000313" key="2">
    <source>
        <dbReference type="Proteomes" id="UP001319921"/>
    </source>
</evidence>
<keyword evidence="2" id="KW-1185">Reference proteome</keyword>
<dbReference type="AlphaFoldDB" id="A0AAQ4CMG2"/>
<reference evidence="1 2" key="1">
    <citation type="journal article" date="2022" name="Microbiol. Resour. Announc.">
        <title>Complete Genome Sequence of the Hyperthermophilic and Acidophilic Archaeon Saccharolobus caldissimus Strain HS-3T.</title>
        <authorList>
            <person name="Sakai H.D."/>
            <person name="Kurosawa N."/>
        </authorList>
    </citation>
    <scope>NUCLEOTIDE SEQUENCE [LARGE SCALE GENOMIC DNA]</scope>
    <source>
        <strain evidence="1 2">JCM32116</strain>
    </source>
</reference>
<evidence type="ECO:0000313" key="1">
    <source>
        <dbReference type="EMBL" id="BDB96993.1"/>
    </source>
</evidence>
<organism evidence="1 2">
    <name type="scientific">Saccharolobus caldissimus</name>
    <dbReference type="NCBI Taxonomy" id="1702097"/>
    <lineage>
        <taxon>Archaea</taxon>
        <taxon>Thermoproteota</taxon>
        <taxon>Thermoprotei</taxon>
        <taxon>Sulfolobales</taxon>
        <taxon>Sulfolobaceae</taxon>
        <taxon>Saccharolobus</taxon>
    </lineage>
</organism>
<accession>A0AAQ4CMG2</accession>
<dbReference type="Proteomes" id="UP001319921">
    <property type="component" value="Chromosome"/>
</dbReference>
<gene>
    <name evidence="1" type="ORF">SACC_00100</name>
</gene>
<name>A0AAQ4CMG2_9CREN</name>
<sequence>MKIPGKKFGEVCYADKYYGEYTVFCLDAIIDPNNVEFNSNDLEQIVDNYEEEIIEILRDKGYRIESTSINKKKTNLQNYKKLEEWL</sequence>
<dbReference type="RefSeq" id="WP_229571034.1">
    <property type="nucleotide sequence ID" value="NZ_AP025226.1"/>
</dbReference>
<dbReference type="KEGG" id="scas:SACC_00100"/>
<dbReference type="GeneID" id="68864718"/>
<protein>
    <submittedName>
        <fullName evidence="1">Uncharacterized protein</fullName>
    </submittedName>
</protein>
<dbReference type="EMBL" id="AP025226">
    <property type="protein sequence ID" value="BDB96993.1"/>
    <property type="molecule type" value="Genomic_DNA"/>
</dbReference>
<proteinExistence type="predicted"/>